<dbReference type="EMBL" id="CAJVPY010018093">
    <property type="protein sequence ID" value="CAG8765327.1"/>
    <property type="molecule type" value="Genomic_DNA"/>
</dbReference>
<protein>
    <submittedName>
        <fullName evidence="12">27285_t:CDS:1</fullName>
    </submittedName>
</protein>
<keyword evidence="8" id="KW-0961">Cell wall biogenesis/degradation</keyword>
<dbReference type="InterPro" id="IPR005629">
    <property type="entry name" value="Skn1/Kre6/Sbg1"/>
</dbReference>
<reference evidence="12" key="1">
    <citation type="submission" date="2021-06" db="EMBL/GenBank/DDBJ databases">
        <authorList>
            <person name="Kallberg Y."/>
            <person name="Tangrot J."/>
            <person name="Rosling A."/>
        </authorList>
    </citation>
    <scope>NUCLEOTIDE SEQUENCE</scope>
    <source>
        <strain evidence="12">MA453B</strain>
    </source>
</reference>
<proteinExistence type="inferred from homology"/>
<comment type="subcellular location">
    <subcellularLocation>
        <location evidence="1">Membrane</location>
        <topology evidence="1">Single-pass type II membrane protein</topology>
    </subcellularLocation>
</comment>
<evidence type="ECO:0000256" key="3">
    <source>
        <dbReference type="ARBA" id="ARBA00022692"/>
    </source>
</evidence>
<dbReference type="GO" id="GO:0005886">
    <property type="term" value="C:plasma membrane"/>
    <property type="evidence" value="ECO:0007669"/>
    <property type="project" value="TreeGrafter"/>
</dbReference>
<dbReference type="Gene3D" id="2.60.120.200">
    <property type="match status" value="1"/>
</dbReference>
<dbReference type="Pfam" id="PF03935">
    <property type="entry name" value="SKN1_KRE6_Sbg1"/>
    <property type="match status" value="1"/>
</dbReference>
<feature type="compositionally biased region" description="Low complexity" evidence="9">
    <location>
        <begin position="15"/>
        <end position="28"/>
    </location>
</feature>
<dbReference type="GO" id="GO:0031505">
    <property type="term" value="P:fungal-type cell wall organization"/>
    <property type="evidence" value="ECO:0007669"/>
    <property type="project" value="TreeGrafter"/>
</dbReference>
<dbReference type="OrthoDB" id="412647at2759"/>
<evidence type="ECO:0000256" key="1">
    <source>
        <dbReference type="ARBA" id="ARBA00004606"/>
    </source>
</evidence>
<evidence type="ECO:0000256" key="5">
    <source>
        <dbReference type="ARBA" id="ARBA00022989"/>
    </source>
</evidence>
<evidence type="ECO:0000256" key="7">
    <source>
        <dbReference type="ARBA" id="ARBA00023180"/>
    </source>
</evidence>
<feature type="transmembrane region" description="Helical" evidence="10">
    <location>
        <begin position="140"/>
        <end position="163"/>
    </location>
</feature>
<name>A0A9N9J4D7_9GLOM</name>
<dbReference type="PROSITE" id="PS51762">
    <property type="entry name" value="GH16_2"/>
    <property type="match status" value="1"/>
</dbReference>
<evidence type="ECO:0000313" key="13">
    <source>
        <dbReference type="Proteomes" id="UP000789405"/>
    </source>
</evidence>
<dbReference type="GO" id="GO:0015926">
    <property type="term" value="F:glucosidase activity"/>
    <property type="evidence" value="ECO:0007669"/>
    <property type="project" value="TreeGrafter"/>
</dbReference>
<dbReference type="GO" id="GO:0006078">
    <property type="term" value="P:(1-&gt;6)-beta-D-glucan biosynthetic process"/>
    <property type="evidence" value="ECO:0007669"/>
    <property type="project" value="TreeGrafter"/>
</dbReference>
<feature type="compositionally biased region" description="Polar residues" evidence="9">
    <location>
        <begin position="30"/>
        <end position="40"/>
    </location>
</feature>
<accession>A0A9N9J4D7</accession>
<keyword evidence="3 10" id="KW-0812">Transmembrane</keyword>
<evidence type="ECO:0000256" key="8">
    <source>
        <dbReference type="ARBA" id="ARBA00023316"/>
    </source>
</evidence>
<keyword evidence="13" id="KW-1185">Reference proteome</keyword>
<dbReference type="GO" id="GO:0005789">
    <property type="term" value="C:endoplasmic reticulum membrane"/>
    <property type="evidence" value="ECO:0007669"/>
    <property type="project" value="TreeGrafter"/>
</dbReference>
<evidence type="ECO:0000256" key="6">
    <source>
        <dbReference type="ARBA" id="ARBA00023136"/>
    </source>
</evidence>
<keyword evidence="7" id="KW-0325">Glycoprotein</keyword>
<dbReference type="PANTHER" id="PTHR31361:SF1">
    <property type="entry name" value="BETA-GLUCAN SYNTHESIS-ASSOCIATED PROTEIN KRE6-RELATED"/>
    <property type="match status" value="1"/>
</dbReference>
<dbReference type="Proteomes" id="UP000789405">
    <property type="component" value="Unassembled WGS sequence"/>
</dbReference>
<dbReference type="PANTHER" id="PTHR31361">
    <property type="entry name" value="BETA-GLUCAN SYNTHESIS-ASSOCIATED PROTEIN KRE6-RELATED"/>
    <property type="match status" value="1"/>
</dbReference>
<evidence type="ECO:0000313" key="12">
    <source>
        <dbReference type="EMBL" id="CAG8765327.1"/>
    </source>
</evidence>
<comment type="caution">
    <text evidence="12">The sequence shown here is derived from an EMBL/GenBank/DDBJ whole genome shotgun (WGS) entry which is preliminary data.</text>
</comment>
<organism evidence="12 13">
    <name type="scientific">Dentiscutata erythropus</name>
    <dbReference type="NCBI Taxonomy" id="1348616"/>
    <lineage>
        <taxon>Eukaryota</taxon>
        <taxon>Fungi</taxon>
        <taxon>Fungi incertae sedis</taxon>
        <taxon>Mucoromycota</taxon>
        <taxon>Glomeromycotina</taxon>
        <taxon>Glomeromycetes</taxon>
        <taxon>Diversisporales</taxon>
        <taxon>Gigasporaceae</taxon>
        <taxon>Dentiscutata</taxon>
    </lineage>
</organism>
<keyword evidence="6 10" id="KW-0472">Membrane</keyword>
<feature type="region of interest" description="Disordered" evidence="9">
    <location>
        <begin position="1"/>
        <end position="54"/>
    </location>
</feature>
<dbReference type="AlphaFoldDB" id="A0A9N9J4D7"/>
<dbReference type="InterPro" id="IPR000757">
    <property type="entry name" value="Beta-glucanase-like"/>
</dbReference>
<evidence type="ECO:0000256" key="10">
    <source>
        <dbReference type="SAM" id="Phobius"/>
    </source>
</evidence>
<gene>
    <name evidence="12" type="ORF">DERYTH_LOCUS18184</name>
</gene>
<evidence type="ECO:0000259" key="11">
    <source>
        <dbReference type="PROSITE" id="PS51762"/>
    </source>
</evidence>
<sequence>MTKSQSQTNHYQNELLSSQSSSSSPRSLITPVSPSLQPTIPNYPRDTNYPDRIQYRYDSGSSNSIFSFPTESPAATPTTTTSVHFPNGAPGHSVSDKYNIIPASGPLLWDEDDTVDEDELHNTDKSDNDRKCVLFSKRGCLNVGALMLILGGMLGLMVVYPVYTAIVNSELLERTSQNSTRIAGTLIDFIDIDTPESAHTKIASDGTIYKLVFSDEFNKDGRTFRPGDDLYWEAVDLHYWLTNDLQWYSPDMVTTKDGKLQITITNEIIHGLNYTSGMLQSWNKFCFQGGILEVSVSLPGDGKTQGFWPAVWTLGNLGRAGFGATTDGVWPYSYDECDVGITPNQSDTSGTFSYIHGQRLNKCTCPGQDHPSPGKGRGAPEIDVLEATIDDDDQNHISQSAQFAPFDANHIINKDFIYINNSNVTTFNTYVGGMWQQAVSSLTTLTWRMNASAVGPNKINGIGQRIISEEPMSIIINLSISKEYSRVDFRNLKFPSTMYVDYIRVYQDPLKVKVSCDPPDYPTSDYIKK</sequence>
<evidence type="ECO:0000256" key="4">
    <source>
        <dbReference type="ARBA" id="ARBA00022968"/>
    </source>
</evidence>
<evidence type="ECO:0000256" key="9">
    <source>
        <dbReference type="SAM" id="MobiDB-lite"/>
    </source>
</evidence>
<dbReference type="SUPFAM" id="SSF49899">
    <property type="entry name" value="Concanavalin A-like lectins/glucanases"/>
    <property type="match status" value="1"/>
</dbReference>
<dbReference type="InterPro" id="IPR013320">
    <property type="entry name" value="ConA-like_dom_sf"/>
</dbReference>
<comment type="similarity">
    <text evidence="2">Belongs to the SKN1/KRE6 family.</text>
</comment>
<feature type="domain" description="GH16" evidence="11">
    <location>
        <begin position="187"/>
        <end position="511"/>
    </location>
</feature>
<keyword evidence="5 10" id="KW-1133">Transmembrane helix</keyword>
<evidence type="ECO:0000256" key="2">
    <source>
        <dbReference type="ARBA" id="ARBA00010962"/>
    </source>
</evidence>
<keyword evidence="4" id="KW-0735">Signal-anchor</keyword>
<feature type="compositionally biased region" description="Polar residues" evidence="9">
    <location>
        <begin position="1"/>
        <end position="14"/>
    </location>
</feature>